<dbReference type="InterPro" id="IPR042100">
    <property type="entry name" value="Bug_dom1"/>
</dbReference>
<comment type="similarity">
    <text evidence="1">Belongs to the UPF0065 (bug) family.</text>
</comment>
<evidence type="ECO:0000256" key="1">
    <source>
        <dbReference type="ARBA" id="ARBA00006987"/>
    </source>
</evidence>
<dbReference type="InterPro" id="IPR005064">
    <property type="entry name" value="BUG"/>
</dbReference>
<dbReference type="SUPFAM" id="SSF53850">
    <property type="entry name" value="Periplasmic binding protein-like II"/>
    <property type="match status" value="1"/>
</dbReference>
<sequence length="333" mass="34774">MIAACRKIHSKGDHQMSLRKSAYAAAAAGMATAIMAASAAAASYPAKSVDMIVSFPAGGMTDTVSRVLATEMSKSLGQPIVVVNRGGAGGTIGTASIARMAPDGYTIGAIADAALTTLPHLHKVPYTLNSFEYICRIYAVPVLMVVRPDSPFNSLADVVKYAKAHPGQLNFATVGPGTLPHLAALDFMKQAHISMTHIPYKGEGQAVIDLLGKHVDVYFGTSAVAAAHHLKQLAVASASRLKEAPSTPTFTELGYKVTWSIMGGLIAPKGLDSKAQAVLGKACAAGVNSPHYLSTLKSLQAAPAYLSGEQFKKVMKEEYSKSHGLLKGVAPSR</sequence>
<dbReference type="AlphaFoldDB" id="A0A225MQL4"/>
<dbReference type="CDD" id="cd07012">
    <property type="entry name" value="PBP2_Bug_TTT"/>
    <property type="match status" value="1"/>
</dbReference>
<organism evidence="2 3">
    <name type="scientific">Candidimonas nitroreducens</name>
    <dbReference type="NCBI Taxonomy" id="683354"/>
    <lineage>
        <taxon>Bacteria</taxon>
        <taxon>Pseudomonadati</taxon>
        <taxon>Pseudomonadota</taxon>
        <taxon>Betaproteobacteria</taxon>
        <taxon>Burkholderiales</taxon>
        <taxon>Alcaligenaceae</taxon>
        <taxon>Candidimonas</taxon>
    </lineage>
</organism>
<dbReference type="PIRSF" id="PIRSF017082">
    <property type="entry name" value="YflP"/>
    <property type="match status" value="1"/>
</dbReference>
<dbReference type="PANTHER" id="PTHR42928">
    <property type="entry name" value="TRICARBOXYLATE-BINDING PROTEIN"/>
    <property type="match status" value="1"/>
</dbReference>
<dbReference type="Gene3D" id="3.40.190.150">
    <property type="entry name" value="Bordetella uptake gene, domain 1"/>
    <property type="match status" value="1"/>
</dbReference>
<dbReference type="EMBL" id="NJIH01000003">
    <property type="protein sequence ID" value="OWT63515.1"/>
    <property type="molecule type" value="Genomic_DNA"/>
</dbReference>
<gene>
    <name evidence="2" type="ORF">CEY11_04070</name>
</gene>
<keyword evidence="3" id="KW-1185">Reference proteome</keyword>
<dbReference type="PANTHER" id="PTHR42928:SF5">
    <property type="entry name" value="BLR1237 PROTEIN"/>
    <property type="match status" value="1"/>
</dbReference>
<reference evidence="3" key="1">
    <citation type="submission" date="2017-06" db="EMBL/GenBank/DDBJ databases">
        <title>Herbaspirillum phytohormonus sp. nov., isolated from the root nodule of Robinia pseudoacacia in lead-zinc mine.</title>
        <authorList>
            <person name="Fan M."/>
            <person name="Lin Y."/>
        </authorList>
    </citation>
    <scope>NUCLEOTIDE SEQUENCE [LARGE SCALE GENOMIC DNA]</scope>
    <source>
        <strain evidence="3">SC-089</strain>
    </source>
</reference>
<name>A0A225MQL4_9BURK</name>
<dbReference type="Proteomes" id="UP000214603">
    <property type="component" value="Unassembled WGS sequence"/>
</dbReference>
<evidence type="ECO:0000313" key="2">
    <source>
        <dbReference type="EMBL" id="OWT63515.1"/>
    </source>
</evidence>
<evidence type="ECO:0000313" key="3">
    <source>
        <dbReference type="Proteomes" id="UP000214603"/>
    </source>
</evidence>
<proteinExistence type="inferred from homology"/>
<comment type="caution">
    <text evidence="2">The sequence shown here is derived from an EMBL/GenBank/DDBJ whole genome shotgun (WGS) entry which is preliminary data.</text>
</comment>
<protein>
    <submittedName>
        <fullName evidence="2">Transporter</fullName>
    </submittedName>
</protein>
<accession>A0A225MQL4</accession>
<dbReference type="Gene3D" id="3.40.190.10">
    <property type="entry name" value="Periplasmic binding protein-like II"/>
    <property type="match status" value="1"/>
</dbReference>
<dbReference type="Pfam" id="PF03401">
    <property type="entry name" value="TctC"/>
    <property type="match status" value="1"/>
</dbReference>